<proteinExistence type="predicted"/>
<dbReference type="KEGG" id="vie:OL234_05740"/>
<dbReference type="EMBL" id="CP110232">
    <property type="protein sequence ID" value="WEG72489.1"/>
    <property type="molecule type" value="Genomic_DNA"/>
</dbReference>
<dbReference type="RefSeq" id="WP_275468292.1">
    <property type="nucleotide sequence ID" value="NZ_CP110232.1"/>
</dbReference>
<evidence type="ECO:0000313" key="3">
    <source>
        <dbReference type="Proteomes" id="UP001179647"/>
    </source>
</evidence>
<dbReference type="Pfam" id="PF05043">
    <property type="entry name" value="Mga"/>
    <property type="match status" value="1"/>
</dbReference>
<feature type="domain" description="Mga helix-turn-helix" evidence="1">
    <location>
        <begin position="81"/>
        <end position="162"/>
    </location>
</feature>
<name>A0AAF0CT34_9ENTE</name>
<sequence length="507" mass="59584">MKKNEIRLILILANLSYDKPMSKTKLCTMLKINPSSLNRDLLALHAFLTNQVIYDLPKLTIVDNHILLEKKATYINKNTLLTLLLKELLLDSFVFQIIDTVVRNKSVSALEVSDNISISLSYLNQSLTSLNKFLSPYKIRIRNKQNQLEIIGALEHVFFFSYLFIEMSNKLFEEKREKIIFEKVPIATFLHKPEMISMNSREMYQFNTFIKLVQLYELEFNQFTLDNPDIEQAISDYTDNVYFFNSKMNDSIRNQEACNFLNFLSSILYAPINHRRFHLEPFEKMKVEKTNFMGETLKLSAFLLTYVPFISEEETKLIEYATYLYGLYLSIFGVNIYELFDPTFLIKQSTSAAQKTFPTITLPDTFEKNADHSERFDENSLLYPIYLKHSLLFSELITYLHRKELATSLSIVLYFPDNPAFQYYLTQRLSQIFQADTFTLTQDTSQADIIVSDQFHFNNTYQYFYYFPDPKSETLLIDLCHFISKTYLTIIYEKGHQNIALLNHSMI</sequence>
<dbReference type="Gene3D" id="1.10.10.10">
    <property type="entry name" value="Winged helix-like DNA-binding domain superfamily/Winged helix DNA-binding domain"/>
    <property type="match status" value="1"/>
</dbReference>
<dbReference type="InterPro" id="IPR036388">
    <property type="entry name" value="WH-like_DNA-bd_sf"/>
</dbReference>
<dbReference type="InterPro" id="IPR007737">
    <property type="entry name" value="Mga_HTH"/>
</dbReference>
<dbReference type="AlphaFoldDB" id="A0AAF0CT34"/>
<keyword evidence="3" id="KW-1185">Reference proteome</keyword>
<dbReference type="Proteomes" id="UP001179647">
    <property type="component" value="Chromosome"/>
</dbReference>
<accession>A0AAF0CT34</accession>
<protein>
    <submittedName>
        <fullName evidence="2">Helix-turn-helix domain-containing protein</fullName>
    </submittedName>
</protein>
<evidence type="ECO:0000259" key="1">
    <source>
        <dbReference type="Pfam" id="PF05043"/>
    </source>
</evidence>
<reference evidence="2" key="1">
    <citation type="submission" date="2022-10" db="EMBL/GenBank/DDBJ databases">
        <title>Vagococcus sp. isolated from poultry meat.</title>
        <authorList>
            <person name="Johansson P."/>
            <person name="Bjorkroth J."/>
        </authorList>
    </citation>
    <scope>NUCLEOTIDE SEQUENCE</scope>
    <source>
        <strain evidence="2">STAA11</strain>
    </source>
</reference>
<organism evidence="2 3">
    <name type="scientific">Vagococcus intermedius</name>
    <dbReference type="NCBI Taxonomy" id="2991418"/>
    <lineage>
        <taxon>Bacteria</taxon>
        <taxon>Bacillati</taxon>
        <taxon>Bacillota</taxon>
        <taxon>Bacilli</taxon>
        <taxon>Lactobacillales</taxon>
        <taxon>Enterococcaceae</taxon>
        <taxon>Vagococcus</taxon>
    </lineage>
</organism>
<gene>
    <name evidence="2" type="ORF">OL234_05740</name>
</gene>
<evidence type="ECO:0000313" key="2">
    <source>
        <dbReference type="EMBL" id="WEG72489.1"/>
    </source>
</evidence>